<gene>
    <name evidence="2" type="ORF">L3556_02325</name>
</gene>
<reference evidence="2" key="2">
    <citation type="submission" date="2022-01" db="EMBL/GenBank/DDBJ databases">
        <authorList>
            <person name="Zivanovic Y."/>
            <person name="Moreira D."/>
            <person name="Lopez-Garcia P."/>
        </authorList>
    </citation>
    <scope>NUCLEOTIDE SEQUENCE</scope>
    <source>
        <strain evidence="2">G9</strain>
    </source>
</reference>
<dbReference type="InterPro" id="IPR011335">
    <property type="entry name" value="Restrct_endonuc-II-like"/>
</dbReference>
<dbReference type="SUPFAM" id="SSF52980">
    <property type="entry name" value="Restriction endonuclease-like"/>
    <property type="match status" value="1"/>
</dbReference>
<evidence type="ECO:0000313" key="2">
    <source>
        <dbReference type="EMBL" id="MDG2989777.1"/>
    </source>
</evidence>
<name>A0ABT6EVE0_9SYNE</name>
<organism evidence="2 3">
    <name type="scientific">Candidatus Synechococcus calcipolaris G9</name>
    <dbReference type="NCBI Taxonomy" id="1497997"/>
    <lineage>
        <taxon>Bacteria</taxon>
        <taxon>Bacillati</taxon>
        <taxon>Cyanobacteriota</taxon>
        <taxon>Cyanophyceae</taxon>
        <taxon>Synechococcales</taxon>
        <taxon>Synechococcaceae</taxon>
        <taxon>Synechococcus</taxon>
    </lineage>
</organism>
<comment type="caution">
    <text evidence="2">The sequence shown here is derived from an EMBL/GenBank/DDBJ whole genome shotgun (WGS) entry which is preliminary data.</text>
</comment>
<feature type="coiled-coil region" evidence="1">
    <location>
        <begin position="19"/>
        <end position="75"/>
    </location>
</feature>
<reference evidence="2" key="1">
    <citation type="journal article" date="2022" name="Genome Biol. Evol.">
        <title>A New Gene Family Diagnostic for Intracellular Biomineralization of Amorphous Ca Carbonates by Cyanobacteria.</title>
        <authorList>
            <person name="Benzerara K."/>
            <person name="Duprat E."/>
            <person name="Bitard-Feildel T."/>
            <person name="Caumes G."/>
            <person name="Cassier-Chauvat C."/>
            <person name="Chauvat F."/>
            <person name="Dezi M."/>
            <person name="Diop S.I."/>
            <person name="Gaschignard G."/>
            <person name="Gorgen S."/>
            <person name="Gugger M."/>
            <person name="Lopez-Garcia P."/>
            <person name="Millet M."/>
            <person name="Skouri-Panet F."/>
            <person name="Moreira D."/>
            <person name="Callebaut I."/>
        </authorList>
    </citation>
    <scope>NUCLEOTIDE SEQUENCE</scope>
    <source>
        <strain evidence="2">G9</strain>
    </source>
</reference>
<evidence type="ECO:0000313" key="3">
    <source>
        <dbReference type="Proteomes" id="UP001154265"/>
    </source>
</evidence>
<dbReference type="PANTHER" id="PTHR38753">
    <property type="entry name" value="SLR1441 PROTEIN"/>
    <property type="match status" value="1"/>
</dbReference>
<evidence type="ECO:0000256" key="1">
    <source>
        <dbReference type="SAM" id="Coils"/>
    </source>
</evidence>
<keyword evidence="3" id="KW-1185">Reference proteome</keyword>
<keyword evidence="1" id="KW-0175">Coiled coil</keyword>
<dbReference type="Proteomes" id="UP001154265">
    <property type="component" value="Unassembled WGS sequence"/>
</dbReference>
<sequence length="215" mass="24624">MATTADDVWRLLGELAVAQKETERRFQETEQLLKEQSQEAERRFQEAERRFQETEQVLKDQARKTDRQIQQVNQQIGNLGNRLGEFVEWQVRPAAVRLFRERGIAVRQLASDVTIEAGEDSLEIDLLVVNGDEAVAVEVKSKLSHTDVNEHLERIAKFRRLSPQHRSMKLMGAVAGMVVPPEVARYAYHQGLFVLAQSGDSMVILNDDKFKPKAW</sequence>
<dbReference type="RefSeq" id="WP_277865691.1">
    <property type="nucleotide sequence ID" value="NZ_JAKKUT010000001.1"/>
</dbReference>
<proteinExistence type="predicted"/>
<dbReference type="EMBL" id="JAKKUT010000001">
    <property type="protein sequence ID" value="MDG2989777.1"/>
    <property type="molecule type" value="Genomic_DNA"/>
</dbReference>
<evidence type="ECO:0008006" key="4">
    <source>
        <dbReference type="Google" id="ProtNLM"/>
    </source>
</evidence>
<accession>A0ABT6EVE0</accession>
<dbReference type="PANTHER" id="PTHR38753:SF1">
    <property type="entry name" value="SLR1441 PROTEIN"/>
    <property type="match status" value="1"/>
</dbReference>
<protein>
    <recommendedName>
        <fullName evidence="4">DUF3782 domain-containing protein</fullName>
    </recommendedName>
</protein>